<dbReference type="Pfam" id="PF00326">
    <property type="entry name" value="Peptidase_S9"/>
    <property type="match status" value="1"/>
</dbReference>
<evidence type="ECO:0000313" key="4">
    <source>
        <dbReference type="Proteomes" id="UP001470230"/>
    </source>
</evidence>
<protein>
    <submittedName>
        <fullName evidence="3">Uncharacterized protein</fullName>
    </submittedName>
</protein>
<dbReference type="Gene3D" id="3.40.50.1820">
    <property type="entry name" value="alpha/beta hydrolase"/>
    <property type="match status" value="1"/>
</dbReference>
<dbReference type="InterPro" id="IPR029058">
    <property type="entry name" value="AB_hydrolase_fold"/>
</dbReference>
<gene>
    <name evidence="3" type="ORF">M9Y10_034405</name>
</gene>
<keyword evidence="4" id="KW-1185">Reference proteome</keyword>
<evidence type="ECO:0000259" key="1">
    <source>
        <dbReference type="Pfam" id="PF00326"/>
    </source>
</evidence>
<accession>A0ABR2KGT7</accession>
<dbReference type="SUPFAM" id="SSF53474">
    <property type="entry name" value="alpha/beta-Hydrolases"/>
    <property type="match status" value="2"/>
</dbReference>
<dbReference type="EMBL" id="JAPFFF010000005">
    <property type="protein sequence ID" value="KAK8889652.1"/>
    <property type="molecule type" value="Genomic_DNA"/>
</dbReference>
<feature type="domain" description="Peptidase S9 prolyl oligopeptidase catalytic" evidence="1">
    <location>
        <begin position="264"/>
        <end position="384"/>
    </location>
</feature>
<organism evidence="3 4">
    <name type="scientific">Tritrichomonas musculus</name>
    <dbReference type="NCBI Taxonomy" id="1915356"/>
    <lineage>
        <taxon>Eukaryota</taxon>
        <taxon>Metamonada</taxon>
        <taxon>Parabasalia</taxon>
        <taxon>Tritrichomonadida</taxon>
        <taxon>Tritrichomonadidae</taxon>
        <taxon>Tritrichomonas</taxon>
    </lineage>
</organism>
<name>A0ABR2KGT7_9EUKA</name>
<evidence type="ECO:0000259" key="2">
    <source>
        <dbReference type="Pfam" id="PF18435"/>
    </source>
</evidence>
<dbReference type="InterPro" id="IPR001375">
    <property type="entry name" value="Peptidase_S9_cat"/>
</dbReference>
<sequence>MTQKQLVNVKDATLLISGYEFGPDISKIIISLSHPVENVSKDGITIIADTVKREISDIYLSNKEGDRVLCDSNYITIELAIIFDQKNRLFNFNPTTHHDEWVSEYITHISFHVIINGRESLVSFEGDYINNRICPATEQFKNRGTFSGQYKNPITKKMESLNLKYAAFEPIQIKEDNVKNPLIIWLNGRGEGGADIDIVLLGNKVTALASSEIQTFFTTENGENGSYVLVIQCPTYWMDDGDGRVSQGDLVSLYTEILMDMIKDYVSKNKDVDPNRIYLGGCSNGGYMAMNMLISYPNYWAASYQICEAYSYMLLKRDKEGNYIYEEEGNHLTEIEQTDKRWFTPDKINKIKNIPIWFVQSEDDRLVIPWRYSLPAYKELLKAGAKNCWYSYFESIEGVDIPGMKYLGHWSWVPLFNVQVTKVQDREKILASDDKKEFGFVPCNDGGGCQEAADENRSYKNIFEWLNAQVKH</sequence>
<feature type="domain" description="Esterase Ig-like N-terminal" evidence="2">
    <location>
        <begin position="12"/>
        <end position="104"/>
    </location>
</feature>
<dbReference type="InterPro" id="IPR041172">
    <property type="entry name" value="EstA_Ig-like_N"/>
</dbReference>
<proteinExistence type="predicted"/>
<reference evidence="3 4" key="1">
    <citation type="submission" date="2024-04" db="EMBL/GenBank/DDBJ databases">
        <title>Tritrichomonas musculus Genome.</title>
        <authorList>
            <person name="Alves-Ferreira E."/>
            <person name="Grigg M."/>
            <person name="Lorenzi H."/>
            <person name="Galac M."/>
        </authorList>
    </citation>
    <scope>NUCLEOTIDE SEQUENCE [LARGE SCALE GENOMIC DNA]</scope>
    <source>
        <strain evidence="3 4">EAF2021</strain>
    </source>
</reference>
<evidence type="ECO:0000313" key="3">
    <source>
        <dbReference type="EMBL" id="KAK8889652.1"/>
    </source>
</evidence>
<dbReference type="Pfam" id="PF18435">
    <property type="entry name" value="EstA_Ig_like"/>
    <property type="match status" value="1"/>
</dbReference>
<comment type="caution">
    <text evidence="3">The sequence shown here is derived from an EMBL/GenBank/DDBJ whole genome shotgun (WGS) entry which is preliminary data.</text>
</comment>
<dbReference type="Proteomes" id="UP001470230">
    <property type="component" value="Unassembled WGS sequence"/>
</dbReference>
<dbReference type="Gene3D" id="2.60.40.2180">
    <property type="match status" value="1"/>
</dbReference>